<evidence type="ECO:0000313" key="8">
    <source>
        <dbReference type="Proteomes" id="UP000231553"/>
    </source>
</evidence>
<dbReference type="InterPro" id="IPR050446">
    <property type="entry name" value="FAD-oxidoreductase/Apoptosis"/>
</dbReference>
<sequence>MTERVVVVGAGQAGARVALELRSAGFSGSVVLVGAEPHLPYERPQLSKEMLTDPAWSTRFMKAQGDWSAAEIDLRLGSPVVDADPNARVVALAGGEELSYDHLVLATGTSARQCDQLAGLTVPIHVLRTIEDAAAIRERMAMGGKILIVGGGIIGLEVAAAAAGTCDVTVVEAGSRLFERGLPAEASEHLERLHAGNGVRFRYDVRPVSASGCDTTLSDGSVESADLVVVGIGVEPPRGIAAMIGLPEGAQGLRVDDRAVTESSGVLAVGDATEQFSRCHNRWMRIETWANANQQAAIAAASITGTAQPAKAAPWFWSDQYSMNIQVAGDSIGEETVLRGDPASGRFAVIALRGGEIVGGTTINVPKDMAAIRKLVGNGIRLERAAIEDPAYKLRQAIPA</sequence>
<dbReference type="AlphaFoldDB" id="A0A2M8J1K9"/>
<keyword evidence="3" id="KW-0274">FAD</keyword>
<evidence type="ECO:0000259" key="5">
    <source>
        <dbReference type="Pfam" id="PF07992"/>
    </source>
</evidence>
<name>A0A2M8J1K9_9RHOB</name>
<dbReference type="GO" id="GO:0005737">
    <property type="term" value="C:cytoplasm"/>
    <property type="evidence" value="ECO:0007669"/>
    <property type="project" value="TreeGrafter"/>
</dbReference>
<keyword evidence="4" id="KW-0560">Oxidoreductase</keyword>
<dbReference type="OrthoDB" id="7809559at2"/>
<feature type="domain" description="FAD/NAD(P)-binding" evidence="5">
    <location>
        <begin position="4"/>
        <end position="296"/>
    </location>
</feature>
<gene>
    <name evidence="7" type="ORF">CVM52_11060</name>
</gene>
<dbReference type="Proteomes" id="UP000231553">
    <property type="component" value="Unassembled WGS sequence"/>
</dbReference>
<evidence type="ECO:0000256" key="3">
    <source>
        <dbReference type="ARBA" id="ARBA00022827"/>
    </source>
</evidence>
<keyword evidence="2" id="KW-0285">Flavoprotein</keyword>
<evidence type="ECO:0000259" key="6">
    <source>
        <dbReference type="Pfam" id="PF14759"/>
    </source>
</evidence>
<dbReference type="InterPro" id="IPR023753">
    <property type="entry name" value="FAD/NAD-binding_dom"/>
</dbReference>
<accession>A0A2M8J1K9</accession>
<dbReference type="Pfam" id="PF07992">
    <property type="entry name" value="Pyr_redox_2"/>
    <property type="match status" value="1"/>
</dbReference>
<evidence type="ECO:0000256" key="4">
    <source>
        <dbReference type="ARBA" id="ARBA00023002"/>
    </source>
</evidence>
<dbReference type="SUPFAM" id="SSF51905">
    <property type="entry name" value="FAD/NAD(P)-binding domain"/>
    <property type="match status" value="2"/>
</dbReference>
<dbReference type="Pfam" id="PF14759">
    <property type="entry name" value="Reductase_C"/>
    <property type="match status" value="1"/>
</dbReference>
<dbReference type="PANTHER" id="PTHR43557">
    <property type="entry name" value="APOPTOSIS-INDUCING FACTOR 1"/>
    <property type="match status" value="1"/>
</dbReference>
<feature type="domain" description="Reductase C-terminal" evidence="6">
    <location>
        <begin position="315"/>
        <end position="397"/>
    </location>
</feature>
<dbReference type="InterPro" id="IPR036188">
    <property type="entry name" value="FAD/NAD-bd_sf"/>
</dbReference>
<evidence type="ECO:0000256" key="2">
    <source>
        <dbReference type="ARBA" id="ARBA00022630"/>
    </source>
</evidence>
<reference evidence="7 8" key="1">
    <citation type="journal article" date="2018" name="Int. J. Syst. Evol. Microbiol.">
        <title>Pseudooceanicola lipolyticus sp. nov., a marine alphaproteobacterium, reclassification of Oceanicola flagellatus as Pseudooceanicola flagellatus comb. nov. and emended description of the genus Pseudooceanicola.</title>
        <authorList>
            <person name="Huang M.-M."/>
            <person name="Guo L.-L."/>
            <person name="Wu Y.-H."/>
            <person name="Lai Q.-L."/>
            <person name="Shao Z.-Z."/>
            <person name="Wang C.-S."/>
            <person name="Wu M."/>
            <person name="Xu X.-W."/>
        </authorList>
    </citation>
    <scope>NUCLEOTIDE SEQUENCE [LARGE SCALE GENOMIC DNA]</scope>
    <source>
        <strain evidence="7 8">157</strain>
    </source>
</reference>
<dbReference type="InterPro" id="IPR028202">
    <property type="entry name" value="Reductase_C"/>
</dbReference>
<dbReference type="EMBL" id="PGTB01000035">
    <property type="protein sequence ID" value="PJE36661.1"/>
    <property type="molecule type" value="Genomic_DNA"/>
</dbReference>
<comment type="cofactor">
    <cofactor evidence="1">
        <name>FAD</name>
        <dbReference type="ChEBI" id="CHEBI:57692"/>
    </cofactor>
</comment>
<dbReference type="Gene3D" id="3.50.50.60">
    <property type="entry name" value="FAD/NAD(P)-binding domain"/>
    <property type="match status" value="2"/>
</dbReference>
<dbReference type="GO" id="GO:0016651">
    <property type="term" value="F:oxidoreductase activity, acting on NAD(P)H"/>
    <property type="evidence" value="ECO:0007669"/>
    <property type="project" value="TreeGrafter"/>
</dbReference>
<dbReference type="InterPro" id="IPR016156">
    <property type="entry name" value="FAD/NAD-linked_Rdtase_dimer_sf"/>
</dbReference>
<dbReference type="SUPFAM" id="SSF55424">
    <property type="entry name" value="FAD/NAD-linked reductases, dimerisation (C-terminal) domain"/>
    <property type="match status" value="1"/>
</dbReference>
<organism evidence="7 8">
    <name type="scientific">Pseudooceanicola lipolyticus</name>
    <dbReference type="NCBI Taxonomy" id="2029104"/>
    <lineage>
        <taxon>Bacteria</taxon>
        <taxon>Pseudomonadati</taxon>
        <taxon>Pseudomonadota</taxon>
        <taxon>Alphaproteobacteria</taxon>
        <taxon>Rhodobacterales</taxon>
        <taxon>Paracoccaceae</taxon>
        <taxon>Pseudooceanicola</taxon>
    </lineage>
</organism>
<dbReference type="PRINTS" id="PR00411">
    <property type="entry name" value="PNDRDTASEI"/>
</dbReference>
<dbReference type="PANTHER" id="PTHR43557:SF2">
    <property type="entry name" value="RIESKE DOMAIN-CONTAINING PROTEIN-RELATED"/>
    <property type="match status" value="1"/>
</dbReference>
<dbReference type="Gene3D" id="3.30.390.30">
    <property type="match status" value="1"/>
</dbReference>
<protein>
    <submittedName>
        <fullName evidence="7">Pyridine nucleotide-disulfide oxidoreductase</fullName>
    </submittedName>
</protein>
<proteinExistence type="predicted"/>
<evidence type="ECO:0000313" key="7">
    <source>
        <dbReference type="EMBL" id="PJE36661.1"/>
    </source>
</evidence>
<dbReference type="PRINTS" id="PR00368">
    <property type="entry name" value="FADPNR"/>
</dbReference>
<dbReference type="RefSeq" id="WP_100162559.1">
    <property type="nucleotide sequence ID" value="NZ_PGTB01000035.1"/>
</dbReference>
<comment type="caution">
    <text evidence="7">The sequence shown here is derived from an EMBL/GenBank/DDBJ whole genome shotgun (WGS) entry which is preliminary data.</text>
</comment>
<keyword evidence="8" id="KW-1185">Reference proteome</keyword>
<evidence type="ECO:0000256" key="1">
    <source>
        <dbReference type="ARBA" id="ARBA00001974"/>
    </source>
</evidence>